<organism evidence="3 4">
    <name type="scientific">Granulicella arctica</name>
    <dbReference type="NCBI Taxonomy" id="940613"/>
    <lineage>
        <taxon>Bacteria</taxon>
        <taxon>Pseudomonadati</taxon>
        <taxon>Acidobacteriota</taxon>
        <taxon>Terriglobia</taxon>
        <taxon>Terriglobales</taxon>
        <taxon>Acidobacteriaceae</taxon>
        <taxon>Granulicella</taxon>
    </lineage>
</organism>
<dbReference type="PANTHER" id="PTHR34448">
    <property type="entry name" value="AMINOPEPTIDASE"/>
    <property type="match status" value="1"/>
</dbReference>
<keyword evidence="3" id="KW-0031">Aminopeptidase</keyword>
<evidence type="ECO:0000313" key="4">
    <source>
        <dbReference type="Proteomes" id="UP000589520"/>
    </source>
</evidence>
<gene>
    <name evidence="3" type="ORF">HDF17_002857</name>
</gene>
<dbReference type="GO" id="GO:0006508">
    <property type="term" value="P:proteolysis"/>
    <property type="evidence" value="ECO:0007669"/>
    <property type="project" value="InterPro"/>
</dbReference>
<dbReference type="PANTHER" id="PTHR34448:SF1">
    <property type="entry name" value="BLL6088 PROTEIN"/>
    <property type="match status" value="1"/>
</dbReference>
<evidence type="ECO:0000313" key="3">
    <source>
        <dbReference type="EMBL" id="NYF80537.1"/>
    </source>
</evidence>
<dbReference type="AlphaFoldDB" id="A0A7Y9PIN4"/>
<keyword evidence="1" id="KW-0479">Metal-binding</keyword>
<dbReference type="InterPro" id="IPR052170">
    <property type="entry name" value="M29_Exopeptidase"/>
</dbReference>
<keyword evidence="4" id="KW-1185">Reference proteome</keyword>
<dbReference type="Pfam" id="PF02073">
    <property type="entry name" value="Peptidase_M29"/>
    <property type="match status" value="1"/>
</dbReference>
<reference evidence="3 4" key="1">
    <citation type="submission" date="2020-07" db="EMBL/GenBank/DDBJ databases">
        <title>Genomic Encyclopedia of Type Strains, Phase IV (KMG-V): Genome sequencing to study the core and pangenomes of soil and plant-associated prokaryotes.</title>
        <authorList>
            <person name="Whitman W."/>
        </authorList>
    </citation>
    <scope>NUCLEOTIDE SEQUENCE [LARGE SCALE GENOMIC DNA]</scope>
    <source>
        <strain evidence="3 4">X4EP2</strain>
    </source>
</reference>
<dbReference type="InterPro" id="IPR000787">
    <property type="entry name" value="Peptidase_M29"/>
</dbReference>
<comment type="caution">
    <text evidence="3">The sequence shown here is derived from an EMBL/GenBank/DDBJ whole genome shotgun (WGS) entry which is preliminary data.</text>
</comment>
<keyword evidence="3" id="KW-0378">Hydrolase</keyword>
<feature type="region of interest" description="Disordered" evidence="2">
    <location>
        <begin position="1"/>
        <end position="20"/>
    </location>
</feature>
<protein>
    <submittedName>
        <fullName evidence="3">Leucyl aminopeptidase (Aminopeptidase T)</fullName>
    </submittedName>
</protein>
<dbReference type="SUPFAM" id="SSF144052">
    <property type="entry name" value="Thermophilic metalloprotease-like"/>
    <property type="match status" value="1"/>
</dbReference>
<name>A0A7Y9PIN4_9BACT</name>
<evidence type="ECO:0000256" key="2">
    <source>
        <dbReference type="SAM" id="MobiDB-lite"/>
    </source>
</evidence>
<proteinExistence type="predicted"/>
<evidence type="ECO:0000256" key="1">
    <source>
        <dbReference type="ARBA" id="ARBA00022723"/>
    </source>
</evidence>
<dbReference type="GO" id="GO:0046872">
    <property type="term" value="F:metal ion binding"/>
    <property type="evidence" value="ECO:0007669"/>
    <property type="project" value="UniProtKB-KW"/>
</dbReference>
<dbReference type="EMBL" id="JACCCW010000002">
    <property type="protein sequence ID" value="NYF80537.1"/>
    <property type="molecule type" value="Genomic_DNA"/>
</dbReference>
<accession>A0A7Y9PIN4</accession>
<dbReference type="Proteomes" id="UP000589520">
    <property type="component" value="Unassembled WGS sequence"/>
</dbReference>
<dbReference type="GO" id="GO:0004177">
    <property type="term" value="F:aminopeptidase activity"/>
    <property type="evidence" value="ECO:0007669"/>
    <property type="project" value="UniProtKB-KW"/>
</dbReference>
<keyword evidence="3" id="KW-0645">Protease</keyword>
<sequence length="366" mass="39789">MMTGLVSGTKDGTAGTPKEMHGAETLRGTAFPEGFTAGARNAVTTCLRIQPEEKVTLITDESCLTIAASLGSELDRIGCVWNAFVLEAEAARPLEEMPAAVLEDMESSQVSIFAVTVQPNELHSRMQMTDVVNRKRMRHAHMVNITAEIMMQGMRADFLAIDRLSQAVLDKVRAATYVRATTAAGTDIHAVLSPEYKWFKTSGIISTEKWGNLPGGECFTAPGEVNGVFVVDGVVGDFLCARYGILRETPLTINIEGNRITKVSCTNKELERDFWAYTHTDANSDRVGEFAIGTNIGVERVIGNILQDEKFPGVHIAFGDPYGAHTGAAWKSSTHIDVVGLGFNIWLGDADGEEQIMRDGDFLIEA</sequence>